<name>A0A1F7U8I1_9BACT</name>
<dbReference type="EMBL" id="MGEA01000016">
    <property type="protein sequence ID" value="OGL74551.1"/>
    <property type="molecule type" value="Genomic_DNA"/>
</dbReference>
<protein>
    <submittedName>
        <fullName evidence="1">Uncharacterized protein</fullName>
    </submittedName>
</protein>
<organism evidence="1 2">
    <name type="scientific">Candidatus Uhrbacteria bacterium RIFCSPHIGHO2_02_FULL_60_10</name>
    <dbReference type="NCBI Taxonomy" id="1802392"/>
    <lineage>
        <taxon>Bacteria</taxon>
        <taxon>Candidatus Uhriibacteriota</taxon>
    </lineage>
</organism>
<evidence type="ECO:0000313" key="1">
    <source>
        <dbReference type="EMBL" id="OGL74551.1"/>
    </source>
</evidence>
<evidence type="ECO:0000313" key="2">
    <source>
        <dbReference type="Proteomes" id="UP000177088"/>
    </source>
</evidence>
<proteinExistence type="predicted"/>
<gene>
    <name evidence="1" type="ORF">A3C96_01310</name>
</gene>
<dbReference type="Proteomes" id="UP000177088">
    <property type="component" value="Unassembled WGS sequence"/>
</dbReference>
<comment type="caution">
    <text evidence="1">The sequence shown here is derived from an EMBL/GenBank/DDBJ whole genome shotgun (WGS) entry which is preliminary data.</text>
</comment>
<accession>A0A1F7U8I1</accession>
<sequence length="115" mass="12446">MALPAKSTAPIFDEGVKLISYCPLCETSYAPEAAHVLGEKEDSHLLHIKCGRCSNAILALVFISQVGVSSVGLITDLDHHEVDRFKALPPVSTDDVIDTHSLLSNSDHLFSQLMC</sequence>
<reference evidence="1 2" key="1">
    <citation type="journal article" date="2016" name="Nat. Commun.">
        <title>Thousands of microbial genomes shed light on interconnected biogeochemical processes in an aquifer system.</title>
        <authorList>
            <person name="Anantharaman K."/>
            <person name="Brown C.T."/>
            <person name="Hug L.A."/>
            <person name="Sharon I."/>
            <person name="Castelle C.J."/>
            <person name="Probst A.J."/>
            <person name="Thomas B.C."/>
            <person name="Singh A."/>
            <person name="Wilkins M.J."/>
            <person name="Karaoz U."/>
            <person name="Brodie E.L."/>
            <person name="Williams K.H."/>
            <person name="Hubbard S.S."/>
            <person name="Banfield J.F."/>
        </authorList>
    </citation>
    <scope>NUCLEOTIDE SEQUENCE [LARGE SCALE GENOMIC DNA]</scope>
</reference>
<dbReference type="AlphaFoldDB" id="A0A1F7U8I1"/>